<feature type="non-terminal residue" evidence="2">
    <location>
        <position position="1"/>
    </location>
</feature>
<evidence type="ECO:0000313" key="2">
    <source>
        <dbReference type="EMBL" id="KAF0325739.1"/>
    </source>
</evidence>
<comment type="caution">
    <text evidence="2">The sequence shown here is derived from an EMBL/GenBank/DDBJ whole genome shotgun (WGS) entry which is preliminary data.</text>
</comment>
<name>A0A8H3WEX6_9PEZI</name>
<evidence type="ECO:0000313" key="3">
    <source>
        <dbReference type="Proteomes" id="UP000434172"/>
    </source>
</evidence>
<gene>
    <name evidence="2" type="ORF">GQ607_007181</name>
</gene>
<dbReference type="AlphaFoldDB" id="A0A8H3WEX6"/>
<feature type="compositionally biased region" description="Basic residues" evidence="1">
    <location>
        <begin position="236"/>
        <end position="245"/>
    </location>
</feature>
<evidence type="ECO:0000256" key="1">
    <source>
        <dbReference type="SAM" id="MobiDB-lite"/>
    </source>
</evidence>
<sequence>EVDNIFYGVKVGHFVLLNTSSETNLHKPCHAHKATTCTPHLSVFGRTIPPVAVQGTRDCEHAACAAPTPPSPAGLIPAAVSNTGLGSRSSFFLRHDKLLLAVLVLEQELELALALTSAAGRPVSSPCLFRNILENYGLGHQTKAPTAAPRRRRPVSPCDACFAQATNAITSLAVIAHGVPPTLNSDTMRHTSIRIQQQSVAFCVCVGAYVVHTLFSWFQGSDSDSEYRADREGSARQRRIKHPGR</sequence>
<keyword evidence="3" id="KW-1185">Reference proteome</keyword>
<dbReference type="EMBL" id="WOWK01000035">
    <property type="protein sequence ID" value="KAF0325739.1"/>
    <property type="molecule type" value="Genomic_DNA"/>
</dbReference>
<dbReference type="Proteomes" id="UP000434172">
    <property type="component" value="Unassembled WGS sequence"/>
</dbReference>
<accession>A0A8H3WEX6</accession>
<proteinExistence type="predicted"/>
<protein>
    <submittedName>
        <fullName evidence="2">Uncharacterized protein</fullName>
    </submittedName>
</protein>
<feature type="region of interest" description="Disordered" evidence="1">
    <location>
        <begin position="223"/>
        <end position="245"/>
    </location>
</feature>
<reference evidence="2 3" key="1">
    <citation type="submission" date="2019-12" db="EMBL/GenBank/DDBJ databases">
        <title>A genome sequence resource for the geographically widespread anthracnose pathogen Colletotrichum asianum.</title>
        <authorList>
            <person name="Meng Y."/>
        </authorList>
    </citation>
    <scope>NUCLEOTIDE SEQUENCE [LARGE SCALE GENOMIC DNA]</scope>
    <source>
        <strain evidence="2 3">ICMP 18580</strain>
    </source>
</reference>
<organism evidence="2 3">
    <name type="scientific">Colletotrichum asianum</name>
    <dbReference type="NCBI Taxonomy" id="702518"/>
    <lineage>
        <taxon>Eukaryota</taxon>
        <taxon>Fungi</taxon>
        <taxon>Dikarya</taxon>
        <taxon>Ascomycota</taxon>
        <taxon>Pezizomycotina</taxon>
        <taxon>Sordariomycetes</taxon>
        <taxon>Hypocreomycetidae</taxon>
        <taxon>Glomerellales</taxon>
        <taxon>Glomerellaceae</taxon>
        <taxon>Colletotrichum</taxon>
        <taxon>Colletotrichum gloeosporioides species complex</taxon>
    </lineage>
</organism>
<feature type="compositionally biased region" description="Basic and acidic residues" evidence="1">
    <location>
        <begin position="225"/>
        <end position="235"/>
    </location>
</feature>